<dbReference type="Proteomes" id="UP000218810">
    <property type="component" value="Unassembled WGS sequence"/>
</dbReference>
<protein>
    <submittedName>
        <fullName evidence="2">RCC1 repeat domain-containing protein</fullName>
    </submittedName>
</protein>
<dbReference type="RefSeq" id="WP_095719151.1">
    <property type="nucleotide sequence ID" value="NZ_NTGA01000029.1"/>
</dbReference>
<gene>
    <name evidence="2" type="ORF">CEY15_15245</name>
</gene>
<dbReference type="SUPFAM" id="SSF50985">
    <property type="entry name" value="RCC1/BLIP-II"/>
    <property type="match status" value="2"/>
</dbReference>
<keyword evidence="1" id="KW-0732">Signal</keyword>
<dbReference type="InterPro" id="IPR051553">
    <property type="entry name" value="Ran_GTPase-activating"/>
</dbReference>
<sequence length="390" mass="39216">MAHLRRAVRSAVALSLALTGAAGCSAADRAVMSAPPCPDSSASPTPAPRVPGQAVFLGGLAGSTLPPGPIPGWEQVVSVADAGPALAAVHPDGTVSVVGEDHRGLLAGTVAGYSRTQRPRTVPGVQDATSVAAVGGAFLATRSDGSVVAWGDAFIASGGRRDAERNQATPGPVPDVENVIEVAAGQLNALALRSDGTLQGWGINLTQVIGEQDGTRVRTIRDVPGAVSVANPGGAAVIATGTGEVCAWGNNVHGLLGVEPRGGQSPRAVRVDGLTDIVQVAAGSDYALARDTDGRVWAWGRTVSGVLGDGAAEDASIAEPRQVLGVPPMDWIGAGGTSSFGIDRNGGLWAWGGGHREAPYAAEDRRPYRVPLPGPAQAVSGAVALLGPDR</sequence>
<feature type="signal peptide" evidence="1">
    <location>
        <begin position="1"/>
        <end position="26"/>
    </location>
</feature>
<dbReference type="PROSITE" id="PS50012">
    <property type="entry name" value="RCC1_3"/>
    <property type="match status" value="3"/>
</dbReference>
<comment type="caution">
    <text evidence="2">The sequence shown here is derived from an EMBL/GenBank/DDBJ whole genome shotgun (WGS) entry which is preliminary data.</text>
</comment>
<dbReference type="GO" id="GO:0005737">
    <property type="term" value="C:cytoplasm"/>
    <property type="evidence" value="ECO:0007669"/>
    <property type="project" value="TreeGrafter"/>
</dbReference>
<evidence type="ECO:0000256" key="1">
    <source>
        <dbReference type="SAM" id="SignalP"/>
    </source>
</evidence>
<keyword evidence="3" id="KW-1185">Reference proteome</keyword>
<dbReference type="InterPro" id="IPR000408">
    <property type="entry name" value="Reg_chr_condens"/>
</dbReference>
<dbReference type="GO" id="GO:0005085">
    <property type="term" value="F:guanyl-nucleotide exchange factor activity"/>
    <property type="evidence" value="ECO:0007669"/>
    <property type="project" value="TreeGrafter"/>
</dbReference>
<feature type="chain" id="PRO_5012201015" evidence="1">
    <location>
        <begin position="27"/>
        <end position="390"/>
    </location>
</feature>
<dbReference type="InterPro" id="IPR009091">
    <property type="entry name" value="RCC1/BLIP-II"/>
</dbReference>
<name>A0A2A2WLN8_9ACTN</name>
<dbReference type="Pfam" id="PF13540">
    <property type="entry name" value="RCC1_2"/>
    <property type="match status" value="1"/>
</dbReference>
<dbReference type="PROSITE" id="PS51257">
    <property type="entry name" value="PROKAR_LIPOPROTEIN"/>
    <property type="match status" value="1"/>
</dbReference>
<accession>A0A2A2WLN8</accession>
<dbReference type="PANTHER" id="PTHR45982">
    <property type="entry name" value="REGULATOR OF CHROMOSOME CONDENSATION"/>
    <property type="match status" value="1"/>
</dbReference>
<dbReference type="AlphaFoldDB" id="A0A2A2WLN8"/>
<reference evidence="3" key="1">
    <citation type="submission" date="2017-09" db="EMBL/GenBank/DDBJ databases">
        <authorList>
            <person name="Zhang Y."/>
            <person name="Huang X."/>
            <person name="Liu J."/>
            <person name="Lu L."/>
            <person name="Peng K."/>
        </authorList>
    </citation>
    <scope>NUCLEOTIDE SEQUENCE [LARGE SCALE GENOMIC DNA]</scope>
    <source>
        <strain evidence="3">S-XJ-1</strain>
    </source>
</reference>
<proteinExistence type="predicted"/>
<dbReference type="EMBL" id="NTGA01000029">
    <property type="protein sequence ID" value="PAY22126.1"/>
    <property type="molecule type" value="Genomic_DNA"/>
</dbReference>
<evidence type="ECO:0000313" key="2">
    <source>
        <dbReference type="EMBL" id="PAY22126.1"/>
    </source>
</evidence>
<dbReference type="Gene3D" id="2.130.10.30">
    <property type="entry name" value="Regulator of chromosome condensation 1/beta-lactamase-inhibitor protein II"/>
    <property type="match status" value="2"/>
</dbReference>
<dbReference type="PANTHER" id="PTHR45982:SF1">
    <property type="entry name" value="REGULATOR OF CHROMOSOME CONDENSATION"/>
    <property type="match status" value="1"/>
</dbReference>
<dbReference type="OrthoDB" id="9796385at2"/>
<evidence type="ECO:0000313" key="3">
    <source>
        <dbReference type="Proteomes" id="UP000218810"/>
    </source>
</evidence>
<organism evidence="2 3">
    <name type="scientific">Dietzia natronolimnaea</name>
    <dbReference type="NCBI Taxonomy" id="161920"/>
    <lineage>
        <taxon>Bacteria</taxon>
        <taxon>Bacillati</taxon>
        <taxon>Actinomycetota</taxon>
        <taxon>Actinomycetes</taxon>
        <taxon>Mycobacteriales</taxon>
        <taxon>Dietziaceae</taxon>
        <taxon>Dietzia</taxon>
    </lineage>
</organism>